<proteinExistence type="inferred from homology"/>
<evidence type="ECO:0000256" key="3">
    <source>
        <dbReference type="ARBA" id="ARBA00004782"/>
    </source>
</evidence>
<evidence type="ECO:0000256" key="11">
    <source>
        <dbReference type="ARBA" id="ARBA00023015"/>
    </source>
</evidence>
<evidence type="ECO:0000256" key="12">
    <source>
        <dbReference type="ARBA" id="ARBA00023125"/>
    </source>
</evidence>
<dbReference type="InterPro" id="IPR001138">
    <property type="entry name" value="Zn2Cys6_DnaBD"/>
</dbReference>
<feature type="binding site" evidence="19">
    <location>
        <position position="268"/>
    </location>
    <ligand>
        <name>Mg(2+)</name>
        <dbReference type="ChEBI" id="CHEBI:18420"/>
    </ligand>
</feature>
<dbReference type="EMBL" id="VCAU01000057">
    <property type="protein sequence ID" value="KAF9887692.1"/>
    <property type="molecule type" value="Genomic_DNA"/>
</dbReference>
<dbReference type="GO" id="GO:0005506">
    <property type="term" value="F:iron ion binding"/>
    <property type="evidence" value="ECO:0007669"/>
    <property type="project" value="InterPro"/>
</dbReference>
<keyword evidence="9 19" id="KW-0460">Magnesium</keyword>
<keyword evidence="7" id="KW-0378">Hydrolase</keyword>
<dbReference type="PRINTS" id="PR00463">
    <property type="entry name" value="EP450I"/>
</dbReference>
<dbReference type="Pfam" id="PF00172">
    <property type="entry name" value="Zn_clus"/>
    <property type="match status" value="1"/>
</dbReference>
<dbReference type="PROSITE" id="PS50048">
    <property type="entry name" value="ZN2_CY6_FUNGAL_2"/>
    <property type="match status" value="1"/>
</dbReference>
<accession>A0AAD4CJZ9</accession>
<feature type="region of interest" description="Disordered" evidence="20">
    <location>
        <begin position="870"/>
        <end position="903"/>
    </location>
</feature>
<evidence type="ECO:0000256" key="13">
    <source>
        <dbReference type="ARBA" id="ARBA00023163"/>
    </source>
</evidence>
<evidence type="ECO:0000256" key="7">
    <source>
        <dbReference type="ARBA" id="ARBA00022801"/>
    </source>
</evidence>
<evidence type="ECO:0000256" key="8">
    <source>
        <dbReference type="ARBA" id="ARBA00022837"/>
    </source>
</evidence>
<feature type="binding site" evidence="18">
    <location>
        <position position="251"/>
    </location>
    <ligand>
        <name>substrate</name>
    </ligand>
</feature>
<dbReference type="Pfam" id="PF04082">
    <property type="entry name" value="Fungal_trans"/>
    <property type="match status" value="1"/>
</dbReference>
<evidence type="ECO:0000256" key="16">
    <source>
        <dbReference type="PIRSR" id="PIRSR602401-1"/>
    </source>
</evidence>
<keyword evidence="8 19" id="KW-0106">Calcium</keyword>
<dbReference type="PROSITE" id="PS00463">
    <property type="entry name" value="ZN2_CY6_FUNGAL_1"/>
    <property type="match status" value="1"/>
</dbReference>
<dbReference type="CDD" id="cd12148">
    <property type="entry name" value="fungal_TF_MHR"/>
    <property type="match status" value="1"/>
</dbReference>
<keyword evidence="16" id="KW-0408">Iron</keyword>
<dbReference type="InterPro" id="IPR036462">
    <property type="entry name" value="Fumarylacetoacetase_N_sf"/>
</dbReference>
<evidence type="ECO:0000256" key="19">
    <source>
        <dbReference type="PIRSR" id="PIRSR605959-3"/>
    </source>
</evidence>
<dbReference type="GO" id="GO:0003677">
    <property type="term" value="F:DNA binding"/>
    <property type="evidence" value="ECO:0007669"/>
    <property type="project" value="UniProtKB-KW"/>
</dbReference>
<dbReference type="GO" id="GO:0020037">
    <property type="term" value="F:heme binding"/>
    <property type="evidence" value="ECO:0007669"/>
    <property type="project" value="InterPro"/>
</dbReference>
<dbReference type="InterPro" id="IPR001128">
    <property type="entry name" value="Cyt_P450"/>
</dbReference>
<dbReference type="SMART" id="SM00906">
    <property type="entry name" value="Fungal_trans"/>
    <property type="match status" value="1"/>
</dbReference>
<evidence type="ECO:0000256" key="18">
    <source>
        <dbReference type="PIRSR" id="PIRSR605959-2"/>
    </source>
</evidence>
<dbReference type="InterPro" id="IPR036396">
    <property type="entry name" value="Cyt_P450_sf"/>
</dbReference>
<dbReference type="Pfam" id="PF01557">
    <property type="entry name" value="FAA_hydrolase"/>
    <property type="match status" value="1"/>
</dbReference>
<evidence type="ECO:0000256" key="17">
    <source>
        <dbReference type="PIRSR" id="PIRSR605959-1"/>
    </source>
</evidence>
<evidence type="ECO:0000256" key="10">
    <source>
        <dbReference type="ARBA" id="ARBA00022878"/>
    </source>
</evidence>
<feature type="binding site" evidence="19">
    <location>
        <position position="264"/>
    </location>
    <ligand>
        <name>Mg(2+)</name>
        <dbReference type="ChEBI" id="CHEBI:18420"/>
    </ligand>
</feature>
<comment type="pathway">
    <text evidence="3">Amino-acid degradation; L-phenylalanine degradation; acetoacetate and fumarate from L-phenylalanine: step 6/6.</text>
</comment>
<feature type="binding site" evidence="19">
    <location>
        <position position="244"/>
    </location>
    <ligand>
        <name>Ca(2+)</name>
        <dbReference type="ChEBI" id="CHEBI:29108"/>
    </ligand>
</feature>
<evidence type="ECO:0000256" key="14">
    <source>
        <dbReference type="ARBA" id="ARBA00023232"/>
    </source>
</evidence>
<evidence type="ECO:0000256" key="20">
    <source>
        <dbReference type="SAM" id="MobiDB-lite"/>
    </source>
</evidence>
<evidence type="ECO:0000256" key="4">
    <source>
        <dbReference type="ARBA" id="ARBA00010211"/>
    </source>
</evidence>
<dbReference type="Gene3D" id="1.10.630.10">
    <property type="entry name" value="Cytochrome P450"/>
    <property type="match status" value="1"/>
</dbReference>
<dbReference type="Pfam" id="PF00067">
    <property type="entry name" value="p450"/>
    <property type="match status" value="1"/>
</dbReference>
<feature type="binding site" description="axial binding residue" evidence="16">
    <location>
        <position position="754"/>
    </location>
    <ligand>
        <name>heme</name>
        <dbReference type="ChEBI" id="CHEBI:30413"/>
    </ligand>
    <ligandPart>
        <name>Fe</name>
        <dbReference type="ChEBI" id="CHEBI:18248"/>
    </ligandPart>
</feature>
<evidence type="ECO:0000256" key="1">
    <source>
        <dbReference type="ARBA" id="ARBA00001913"/>
    </source>
</evidence>
<evidence type="ECO:0000313" key="23">
    <source>
        <dbReference type="Proteomes" id="UP001194746"/>
    </source>
</evidence>
<dbReference type="GO" id="GO:0004334">
    <property type="term" value="F:fumarylacetoacetase activity"/>
    <property type="evidence" value="ECO:0007669"/>
    <property type="project" value="UniProtKB-EC"/>
</dbReference>
<dbReference type="InterPro" id="IPR036663">
    <property type="entry name" value="Fumarylacetoacetase_C_sf"/>
</dbReference>
<dbReference type="GO" id="GO:0009893">
    <property type="term" value="P:positive regulation of metabolic process"/>
    <property type="evidence" value="ECO:0007669"/>
    <property type="project" value="UniProtKB-ARBA"/>
</dbReference>
<evidence type="ECO:0000256" key="2">
    <source>
        <dbReference type="ARBA" id="ARBA00001946"/>
    </source>
</evidence>
<dbReference type="GO" id="GO:1902000">
    <property type="term" value="P:homogentisate catabolic process"/>
    <property type="evidence" value="ECO:0007669"/>
    <property type="project" value="TreeGrafter"/>
</dbReference>
<dbReference type="GO" id="GO:0004497">
    <property type="term" value="F:monooxygenase activity"/>
    <property type="evidence" value="ECO:0007669"/>
    <property type="project" value="InterPro"/>
</dbReference>
<sequence length="1553" mass="172021">MVTESWLSIPQGSPFSLANIPFGIITSPGSTSPHSGIAIGDHVLDLHHFAARGGFAGLEGISPADISLFSQPTLNPFAAAGQAFHRKVRSYLQHLLMADTTAPHILRDNTTTREAALFHSKDVKLHLPMEITGYTDFFAGKNHAYNCGCIFRDPQKALQPNYLHLPVGYSSRASSVVVSGTPIQRPLGQYLPKPGAQESIFGPCQRLDIELELGALLCKPNPMGRPIGVDEAEEYIFGFVLLNDWSARDIQAWEAVPLGPFNAKNFASSISPWVVLKDALEPFRTPGMDNEAKLHPYLRERRGDNMYDINLEVDITRGCPMRVGDLIGSGTISGTEPGSLDIRYIQGLPSVPSVPIFGNLFQLGSEHPKRLAELSKKYGPVFQIRLGNRRFVVANTFESVKELWIKNQSNLISRPTLHTFHNVLSSSQGFTIGTSPWDESCKRRRKAAGTAVNRPAVASYMPFVDLESYASIKELHGQIGDTDDQVDLNAFPLFQRLALNLSLTLGYGFRIDGTADDDLLREIINVERGISTLRSTSNNWQDFVPLLRMLPSRNDQASDLRMRRDKYLEFLLQKLMDRIAAGTDKPCITGNIIRDPDQKLNHEEIKSICLTMIAGGLDTTPACILLGLAVLSGPQGQTLQDRILNEIHQVYPNGDAWTRCLEEETLEYLSAFCKEVLRFWTVIPMSLPRVSVKDMTYQGACIPAGTTFLMNAWAADYDETHFKSATTFAPERFLNLPEGSGTLHFAFGAGSRMCTGSHLAMREMYVSFVRMLLAFKIRPARDPARRPILTGPLECNANPSGLSIEPKDFDIGFQVRDRGKMREPKRPRALQACEVCRARKNRCNEDLPCSYCVEHDLECIYSKPERAKRRATLQAEKSSKRGNHQHQSPARADTLSRNPSDGIQLPSEALRTIIDGQSQAGYPQLMIPHPQQPPASCTPSVARDAVPISRDSAMDVMDTNSHTSGLEFYGASSSVAFLRHVENISLGDTSEQIAGNQRKSLASILHNTDFQPHSATPSSFSEAGEGINDRFHFRVARTFLEAYFSNIHYIQPIFDEEAFFARCEDLWFDNRSKNPVSFTALYYATLSLGSLVMAWDHGEVHGADRFFEQAAGIITQLGSGTDLEMVQCYYMMGKVCQHELNPHVAYLYSGQATRTALAIGLNRSAYGEASDPRSSITAAKTWWAVYCLDIQTSFSLGRPDSLGPDEFHTQSLPGETGSFKTSSSASIHQMLQIVPCMVKLSRIMRRVSLCLYGLPCSPEEGVSRATELDAQLDAWLRDIPSHLKPGTRQSDEQSLKPRRVASYISKQSVVLMIRYYNLRMIIYARSLTMSEAVGTDHESAVLECQEKCIESAGNAIDLIYDTFRNDSFFQTWWYNSTYMLFAVSVLLTGIFHRVRKNSEAINLLLVKIDKAIAVLDVMDECVVTRNATKIIKNALSRAKSTLQKGGIYGPQGNITIDPRDTSHPSLSGHFASATDSGFAQEGYSGVDFETSGVNGSEIDWGNDPFSTDESQQALFWIEWGNLLNGLGAEERSSTTSAGCAAGFQSPGLRGITN</sequence>
<evidence type="ECO:0000256" key="5">
    <source>
        <dbReference type="ARBA" id="ARBA00012094"/>
    </source>
</evidence>
<dbReference type="GO" id="GO:0008270">
    <property type="term" value="F:zinc ion binding"/>
    <property type="evidence" value="ECO:0007669"/>
    <property type="project" value="InterPro"/>
</dbReference>
<keyword evidence="11" id="KW-0805">Transcription regulation</keyword>
<keyword evidence="15" id="KW-0539">Nucleus</keyword>
<evidence type="ECO:0000259" key="21">
    <source>
        <dbReference type="PROSITE" id="PS50048"/>
    </source>
</evidence>
<keyword evidence="14" id="KW-0585">Phenylalanine catabolism</keyword>
<dbReference type="Gene3D" id="2.30.30.230">
    <property type="entry name" value="Fumarylacetoacetase, N-terminal domain"/>
    <property type="match status" value="1"/>
</dbReference>
<dbReference type="SMART" id="SM00066">
    <property type="entry name" value="GAL4"/>
    <property type="match status" value="1"/>
</dbReference>
<keyword evidence="16" id="KW-0349">Heme</keyword>
<dbReference type="SUPFAM" id="SSF63433">
    <property type="entry name" value="Fumarylacetoacetate hydrolase, FAH, N-terminal domain"/>
    <property type="match status" value="1"/>
</dbReference>
<gene>
    <name evidence="22" type="ORF">FE257_009645</name>
</gene>
<dbReference type="GO" id="GO:0006351">
    <property type="term" value="P:DNA-templated transcription"/>
    <property type="evidence" value="ECO:0007669"/>
    <property type="project" value="InterPro"/>
</dbReference>
<dbReference type="Gene3D" id="4.10.240.10">
    <property type="entry name" value="Zn(2)-C6 fungal-type DNA-binding domain"/>
    <property type="match status" value="1"/>
</dbReference>
<dbReference type="InterPro" id="IPR015377">
    <property type="entry name" value="Fumarylacetoacetase_N"/>
</dbReference>
<dbReference type="NCBIfam" id="TIGR01266">
    <property type="entry name" value="fum_ac_acetase"/>
    <property type="match status" value="1"/>
</dbReference>
<dbReference type="InterPro" id="IPR007219">
    <property type="entry name" value="XnlR_reg_dom"/>
</dbReference>
<dbReference type="GO" id="GO:0016705">
    <property type="term" value="F:oxidoreductase activity, acting on paired donors, with incorporation or reduction of molecular oxygen"/>
    <property type="evidence" value="ECO:0007669"/>
    <property type="project" value="InterPro"/>
</dbReference>
<evidence type="ECO:0000256" key="6">
    <source>
        <dbReference type="ARBA" id="ARBA00022723"/>
    </source>
</evidence>
<feature type="binding site" evidence="19">
    <location>
        <position position="212"/>
    </location>
    <ligand>
        <name>Ca(2+)</name>
        <dbReference type="ChEBI" id="CHEBI:29108"/>
    </ligand>
</feature>
<dbReference type="InterPro" id="IPR005959">
    <property type="entry name" value="Fumarylacetoacetase"/>
</dbReference>
<feature type="binding site" evidence="19">
    <location>
        <position position="244"/>
    </location>
    <ligand>
        <name>Mg(2+)</name>
        <dbReference type="ChEBI" id="CHEBI:18420"/>
    </ligand>
</feature>
<organism evidence="22 23">
    <name type="scientific">Aspergillus nanangensis</name>
    <dbReference type="NCBI Taxonomy" id="2582783"/>
    <lineage>
        <taxon>Eukaryota</taxon>
        <taxon>Fungi</taxon>
        <taxon>Dikarya</taxon>
        <taxon>Ascomycota</taxon>
        <taxon>Pezizomycotina</taxon>
        <taxon>Eurotiomycetes</taxon>
        <taxon>Eurotiomycetidae</taxon>
        <taxon>Eurotiales</taxon>
        <taxon>Aspergillaceae</taxon>
        <taxon>Aspergillus</taxon>
        <taxon>Aspergillus subgen. Circumdati</taxon>
    </lineage>
</organism>
<evidence type="ECO:0000256" key="15">
    <source>
        <dbReference type="ARBA" id="ARBA00023242"/>
    </source>
</evidence>
<dbReference type="CDD" id="cd11066">
    <property type="entry name" value="CYP_PhacA-like"/>
    <property type="match status" value="1"/>
</dbReference>
<evidence type="ECO:0000256" key="9">
    <source>
        <dbReference type="ARBA" id="ARBA00022842"/>
    </source>
</evidence>
<comment type="similarity">
    <text evidence="4">Belongs to the FAH family.</text>
</comment>
<reference evidence="22" key="2">
    <citation type="submission" date="2020-02" db="EMBL/GenBank/DDBJ databases">
        <authorList>
            <person name="Gilchrist C.L.M."/>
            <person name="Chooi Y.-H."/>
        </authorList>
    </citation>
    <scope>NUCLEOTIDE SEQUENCE</scope>
    <source>
        <strain evidence="22">MST-FP2251</strain>
    </source>
</reference>
<dbReference type="EC" id="3.7.1.2" evidence="5"/>
<comment type="cofactor">
    <cofactor evidence="16">
        <name>heme</name>
        <dbReference type="ChEBI" id="CHEBI:30413"/>
    </cofactor>
</comment>
<evidence type="ECO:0000313" key="22">
    <source>
        <dbReference type="EMBL" id="KAF9887692.1"/>
    </source>
</evidence>
<keyword evidence="10" id="KW-0828">Tyrosine catabolism</keyword>
<dbReference type="Pfam" id="PF09298">
    <property type="entry name" value="FAA_hydrolase_N"/>
    <property type="match status" value="1"/>
</dbReference>
<feature type="binding site" evidence="18">
    <location>
        <position position="138"/>
    </location>
    <ligand>
        <name>substrate</name>
    </ligand>
</feature>
<dbReference type="CDD" id="cd00067">
    <property type="entry name" value="GAL4"/>
    <property type="match status" value="1"/>
</dbReference>
<dbReference type="GO" id="GO:0006572">
    <property type="term" value="P:L-tyrosine catabolic process"/>
    <property type="evidence" value="ECO:0007669"/>
    <property type="project" value="UniProtKB-KW"/>
</dbReference>
<dbReference type="Proteomes" id="UP001194746">
    <property type="component" value="Unassembled WGS sequence"/>
</dbReference>
<dbReference type="Gene3D" id="3.90.850.10">
    <property type="entry name" value="Fumarylacetoacetase-like, C-terminal domain"/>
    <property type="match status" value="1"/>
</dbReference>
<dbReference type="SUPFAM" id="SSF56529">
    <property type="entry name" value="FAH"/>
    <property type="match status" value="1"/>
</dbReference>
<feature type="active site" description="Proton acceptor" evidence="17">
    <location>
        <position position="143"/>
    </location>
</feature>
<reference evidence="22" key="1">
    <citation type="journal article" date="2019" name="Beilstein J. Org. Chem.">
        <title>Nanangenines: drimane sesquiterpenoids as the dominant metabolite cohort of a novel Australian fungus, Aspergillus nanangensis.</title>
        <authorList>
            <person name="Lacey H.J."/>
            <person name="Gilchrist C.L.M."/>
            <person name="Crombie A."/>
            <person name="Kalaitzis J.A."/>
            <person name="Vuong D."/>
            <person name="Rutledge P.J."/>
            <person name="Turner P."/>
            <person name="Pitt J.I."/>
            <person name="Lacey E."/>
            <person name="Chooi Y.H."/>
            <person name="Piggott A.M."/>
        </authorList>
    </citation>
    <scope>NUCLEOTIDE SEQUENCE</scope>
    <source>
        <strain evidence="22">MST-FP2251</strain>
    </source>
</reference>
<keyword evidence="23" id="KW-1185">Reference proteome</keyword>
<comment type="cofactor">
    <cofactor evidence="2 19">
        <name>Mg(2+)</name>
        <dbReference type="ChEBI" id="CHEBI:18420"/>
    </cofactor>
</comment>
<keyword evidence="12" id="KW-0238">DNA-binding</keyword>
<dbReference type="InterPro" id="IPR002401">
    <property type="entry name" value="Cyt_P450_E_grp-I"/>
</dbReference>
<feature type="binding site" evidence="18">
    <location>
        <position position="152"/>
    </location>
    <ligand>
        <name>substrate</name>
    </ligand>
</feature>
<feature type="binding site" evidence="19">
    <location>
        <position position="210"/>
    </location>
    <ligand>
        <name>Ca(2+)</name>
        <dbReference type="ChEBI" id="CHEBI:29108"/>
    </ligand>
</feature>
<dbReference type="PANTHER" id="PTHR43069">
    <property type="entry name" value="FUMARYLACETOACETASE"/>
    <property type="match status" value="1"/>
</dbReference>
<dbReference type="InterPro" id="IPR036864">
    <property type="entry name" value="Zn2-C6_fun-type_DNA-bd_sf"/>
</dbReference>
<feature type="domain" description="Zn(2)-C6 fungal-type" evidence="21">
    <location>
        <begin position="832"/>
        <end position="861"/>
    </location>
</feature>
<comment type="cofactor">
    <cofactor evidence="1 19">
        <name>Ca(2+)</name>
        <dbReference type="ChEBI" id="CHEBI:29108"/>
    </cofactor>
</comment>
<dbReference type="GO" id="GO:0000981">
    <property type="term" value="F:DNA-binding transcription factor activity, RNA polymerase II-specific"/>
    <property type="evidence" value="ECO:0007669"/>
    <property type="project" value="InterPro"/>
</dbReference>
<protein>
    <recommendedName>
        <fullName evidence="5">fumarylacetoacetase</fullName>
        <ecNumber evidence="5">3.7.1.2</ecNumber>
    </recommendedName>
</protein>
<dbReference type="GO" id="GO:0006559">
    <property type="term" value="P:L-phenylalanine catabolic process"/>
    <property type="evidence" value="ECO:0007669"/>
    <property type="project" value="UniProtKB-KW"/>
</dbReference>
<keyword evidence="13" id="KW-0804">Transcription</keyword>
<feature type="binding site" evidence="19">
    <location>
        <position position="136"/>
    </location>
    <ligand>
        <name>Ca(2+)</name>
        <dbReference type="ChEBI" id="CHEBI:29108"/>
    </ligand>
</feature>
<dbReference type="InterPro" id="IPR011234">
    <property type="entry name" value="Fumarylacetoacetase-like_C"/>
</dbReference>
<name>A0AAD4CJZ9_ASPNN</name>
<keyword evidence="6 16" id="KW-0479">Metal-binding</keyword>
<comment type="caution">
    <text evidence="22">The sequence shown here is derived from an EMBL/GenBank/DDBJ whole genome shotgun (WGS) entry which is preliminary data.</text>
</comment>
<dbReference type="PANTHER" id="PTHR43069:SF2">
    <property type="entry name" value="FUMARYLACETOACETASE"/>
    <property type="match status" value="1"/>
</dbReference>
<dbReference type="SUPFAM" id="SSF57701">
    <property type="entry name" value="Zn2/Cys6 DNA-binding domain"/>
    <property type="match status" value="1"/>
</dbReference>
<dbReference type="SUPFAM" id="SSF48264">
    <property type="entry name" value="Cytochrome P450"/>
    <property type="match status" value="1"/>
</dbReference>